<dbReference type="AlphaFoldDB" id="A0A1M6CL81"/>
<gene>
    <name evidence="2" type="ORF">SAMN02745146_1189</name>
</gene>
<dbReference type="PANTHER" id="PTHR37318:SF1">
    <property type="entry name" value="BSL7504 PROTEIN"/>
    <property type="match status" value="1"/>
</dbReference>
<accession>A0A1M6CL81</accession>
<dbReference type="InterPro" id="IPR036388">
    <property type="entry name" value="WH-like_DNA-bd_sf"/>
</dbReference>
<dbReference type="Proteomes" id="UP000184418">
    <property type="component" value="Unassembled WGS sequence"/>
</dbReference>
<dbReference type="Gene3D" id="1.10.10.10">
    <property type="entry name" value="Winged helix-like DNA-binding domain superfamily/Winged helix DNA-binding domain"/>
    <property type="match status" value="1"/>
</dbReference>
<evidence type="ECO:0000259" key="1">
    <source>
        <dbReference type="Pfam" id="PF13601"/>
    </source>
</evidence>
<organism evidence="2 3">
    <name type="scientific">Hymenobacter daecheongensis DSM 21074</name>
    <dbReference type="NCBI Taxonomy" id="1121955"/>
    <lineage>
        <taxon>Bacteria</taxon>
        <taxon>Pseudomonadati</taxon>
        <taxon>Bacteroidota</taxon>
        <taxon>Cytophagia</taxon>
        <taxon>Cytophagales</taxon>
        <taxon>Hymenobacteraceae</taxon>
        <taxon>Hymenobacter</taxon>
    </lineage>
</organism>
<dbReference type="SUPFAM" id="SSF46785">
    <property type="entry name" value="Winged helix' DNA-binding domain"/>
    <property type="match status" value="1"/>
</dbReference>
<evidence type="ECO:0000313" key="2">
    <source>
        <dbReference type="EMBL" id="SHI61601.1"/>
    </source>
</evidence>
<dbReference type="InterPro" id="IPR036390">
    <property type="entry name" value="WH_DNA-bd_sf"/>
</dbReference>
<dbReference type="PANTHER" id="PTHR37318">
    <property type="entry name" value="BSL7504 PROTEIN"/>
    <property type="match status" value="1"/>
</dbReference>
<dbReference type="Pfam" id="PF13601">
    <property type="entry name" value="HTH_34"/>
    <property type="match status" value="1"/>
</dbReference>
<reference evidence="2 3" key="1">
    <citation type="submission" date="2016-11" db="EMBL/GenBank/DDBJ databases">
        <authorList>
            <person name="Jaros S."/>
            <person name="Januszkiewicz K."/>
            <person name="Wedrychowicz H."/>
        </authorList>
    </citation>
    <scope>NUCLEOTIDE SEQUENCE [LARGE SCALE GENOMIC DNA]</scope>
    <source>
        <strain evidence="2 3">DSM 21074</strain>
    </source>
</reference>
<dbReference type="InterPro" id="IPR027395">
    <property type="entry name" value="WH_DNA-bd_dom"/>
</dbReference>
<protein>
    <submittedName>
        <fullName evidence="2">Transcriptional regulator</fullName>
    </submittedName>
</protein>
<keyword evidence="3" id="KW-1185">Reference proteome</keyword>
<feature type="domain" description="Winged helix DNA-binding" evidence="1">
    <location>
        <begin position="42"/>
        <end position="121"/>
    </location>
</feature>
<dbReference type="STRING" id="1121955.SAMN02745146_1189"/>
<sequence>MRKPHIKLTNSPLHHFTNSLSHYLTIVKHLIHTLNKAFDNRVRLGVMAVLMANDSVSFNDLKEALDLTDGNLASHVSALEKAGYVLVSKQFVGKKPNTTYQASKEGKTAFQEHLTILEKLLRG</sequence>
<dbReference type="EMBL" id="FQYN01000002">
    <property type="protein sequence ID" value="SHI61601.1"/>
    <property type="molecule type" value="Genomic_DNA"/>
</dbReference>
<dbReference type="CDD" id="cd00090">
    <property type="entry name" value="HTH_ARSR"/>
    <property type="match status" value="1"/>
</dbReference>
<proteinExistence type="predicted"/>
<dbReference type="InterPro" id="IPR011991">
    <property type="entry name" value="ArsR-like_HTH"/>
</dbReference>
<dbReference type="GO" id="GO:0006355">
    <property type="term" value="P:regulation of DNA-templated transcription"/>
    <property type="evidence" value="ECO:0007669"/>
    <property type="project" value="UniProtKB-ARBA"/>
</dbReference>
<name>A0A1M6CL81_9BACT</name>
<evidence type="ECO:0000313" key="3">
    <source>
        <dbReference type="Proteomes" id="UP000184418"/>
    </source>
</evidence>